<dbReference type="GO" id="GO:0009055">
    <property type="term" value="F:electron transfer activity"/>
    <property type="evidence" value="ECO:0007669"/>
    <property type="project" value="InterPro"/>
</dbReference>
<keyword evidence="2 6" id="KW-0349">Heme</keyword>
<feature type="signal peptide" evidence="7">
    <location>
        <begin position="1"/>
        <end position="22"/>
    </location>
</feature>
<evidence type="ECO:0000313" key="11">
    <source>
        <dbReference type="Proteomes" id="UP000675882"/>
    </source>
</evidence>
<keyword evidence="11" id="KW-1185">Reference proteome</keyword>
<evidence type="ECO:0000313" key="9">
    <source>
        <dbReference type="EMBL" id="CAE6696059.1"/>
    </source>
</evidence>
<feature type="chain" id="PRO_5038228463" evidence="7">
    <location>
        <begin position="23"/>
        <end position="124"/>
    </location>
</feature>
<proteinExistence type="predicted"/>
<dbReference type="EMBL" id="LS423452">
    <property type="protein sequence ID" value="SPS04416.1"/>
    <property type="molecule type" value="Genomic_DNA"/>
</dbReference>
<dbReference type="InterPro" id="IPR009056">
    <property type="entry name" value="Cyt_c-like_dom"/>
</dbReference>
<accession>A0A2X0SF66</accession>
<keyword evidence="7" id="KW-0732">Signal</keyword>
<dbReference type="PRINTS" id="PR00606">
    <property type="entry name" value="CYTCHROMECID"/>
</dbReference>
<dbReference type="GO" id="GO:0005506">
    <property type="term" value="F:iron ion binding"/>
    <property type="evidence" value="ECO:0007669"/>
    <property type="project" value="InterPro"/>
</dbReference>
<evidence type="ECO:0000256" key="4">
    <source>
        <dbReference type="ARBA" id="ARBA00022982"/>
    </source>
</evidence>
<comment type="PTM">
    <text evidence="6">Binds 1 heme c group covalently per subunit.</text>
</comment>
<evidence type="ECO:0000259" key="8">
    <source>
        <dbReference type="PROSITE" id="PS51007"/>
    </source>
</evidence>
<evidence type="ECO:0000256" key="1">
    <source>
        <dbReference type="ARBA" id="ARBA00022448"/>
    </source>
</evidence>
<evidence type="ECO:0000256" key="2">
    <source>
        <dbReference type="ARBA" id="ARBA00022617"/>
    </source>
</evidence>
<feature type="binding site" description="covalent" evidence="6">
    <location>
        <position position="100"/>
    </location>
    <ligand>
        <name>heme c</name>
        <dbReference type="ChEBI" id="CHEBI:61717"/>
    </ligand>
</feature>
<feature type="binding site" description="covalent" evidence="6">
    <location>
        <position position="34"/>
    </location>
    <ligand>
        <name>heme c</name>
        <dbReference type="ChEBI" id="CHEBI:61717"/>
    </ligand>
</feature>
<keyword evidence="4" id="KW-0249">Electron transport</keyword>
<dbReference type="GO" id="GO:0020037">
    <property type="term" value="F:heme binding"/>
    <property type="evidence" value="ECO:0007669"/>
    <property type="project" value="InterPro"/>
</dbReference>
<dbReference type="SUPFAM" id="SSF46626">
    <property type="entry name" value="Cytochrome c"/>
    <property type="match status" value="1"/>
</dbReference>
<dbReference type="AlphaFoldDB" id="A0A2X0SF66"/>
<dbReference type="InterPro" id="IPR002324">
    <property type="entry name" value="Cyt_c_ID"/>
</dbReference>
<protein>
    <submittedName>
        <fullName evidence="9 10">Cytochrome c class I</fullName>
    </submittedName>
</protein>
<name>A0A2X0SF66_9PROT</name>
<dbReference type="InterPro" id="IPR036909">
    <property type="entry name" value="Cyt_c-like_dom_sf"/>
</dbReference>
<reference evidence="9" key="2">
    <citation type="submission" date="2021-02" db="EMBL/GenBank/DDBJ databases">
        <authorList>
            <person name="Han P."/>
        </authorList>
    </citation>
    <scope>NUCLEOTIDE SEQUENCE</scope>
    <source>
        <strain evidence="9">Candidatus Nitrotoga sp. ZN8</strain>
    </source>
</reference>
<feature type="domain" description="Cytochrome c" evidence="8">
    <location>
        <begin position="13"/>
        <end position="123"/>
    </location>
</feature>
<evidence type="ECO:0000256" key="6">
    <source>
        <dbReference type="PIRSR" id="PIRSR602324-1"/>
    </source>
</evidence>
<organism evidence="10">
    <name type="scientific">Candidatus Nitrotoga fabula</name>
    <dbReference type="NCBI Taxonomy" id="2182327"/>
    <lineage>
        <taxon>Bacteria</taxon>
        <taxon>Pseudomonadati</taxon>
        <taxon>Pseudomonadota</taxon>
        <taxon>Betaproteobacteria</taxon>
        <taxon>Nitrosomonadales</taxon>
        <taxon>Gallionellaceae</taxon>
        <taxon>Candidatus Nitrotoga</taxon>
    </lineage>
</organism>
<dbReference type="RefSeq" id="WP_213035235.1">
    <property type="nucleotide sequence ID" value="NZ_CAJNBL010000005.1"/>
</dbReference>
<sequence>MKSIIVSMIAVAGLMSAGSVLATDMPELAKKSGCTACHKIDSKLVGPAWMDVSKKYKGATEYAYSPTGSAAAGAKKMSLEDGLAMKVAKGGSGNWGSIPMTANSPKVSDADIHTLVKFVLGLAK</sequence>
<keyword evidence="3 6" id="KW-0479">Metal-binding</keyword>
<dbReference type="EMBL" id="CAJNBL010000005">
    <property type="protein sequence ID" value="CAE6696059.1"/>
    <property type="molecule type" value="Genomic_DNA"/>
</dbReference>
<evidence type="ECO:0000313" key="10">
    <source>
        <dbReference type="EMBL" id="SPS04416.1"/>
    </source>
</evidence>
<dbReference type="Gene3D" id="1.10.760.10">
    <property type="entry name" value="Cytochrome c-like domain"/>
    <property type="match status" value="1"/>
</dbReference>
<evidence type="ECO:0000256" key="5">
    <source>
        <dbReference type="ARBA" id="ARBA00023004"/>
    </source>
</evidence>
<dbReference type="PROSITE" id="PS51007">
    <property type="entry name" value="CYTC"/>
    <property type="match status" value="1"/>
</dbReference>
<keyword evidence="5 6" id="KW-0408">Iron</keyword>
<evidence type="ECO:0000256" key="7">
    <source>
        <dbReference type="SAM" id="SignalP"/>
    </source>
</evidence>
<keyword evidence="1" id="KW-0813">Transport</keyword>
<reference evidence="10" key="1">
    <citation type="submission" date="2018-05" db="EMBL/GenBank/DDBJ databases">
        <authorList>
            <person name="Lanie J.A."/>
            <person name="Ng W.-L."/>
            <person name="Kazmierczak K.M."/>
            <person name="Andrzejewski T.M."/>
            <person name="Davidsen T.M."/>
            <person name="Wayne K.J."/>
            <person name="Tettelin H."/>
            <person name="Glass J.I."/>
            <person name="Rusch D."/>
            <person name="Podicherti R."/>
            <person name="Tsui H.-C.T."/>
            <person name="Winkler M.E."/>
        </authorList>
    </citation>
    <scope>NUCLEOTIDE SEQUENCE</scope>
    <source>
        <strain evidence="10">KNB</strain>
    </source>
</reference>
<dbReference type="Pfam" id="PF00034">
    <property type="entry name" value="Cytochrom_C"/>
    <property type="match status" value="1"/>
</dbReference>
<gene>
    <name evidence="10" type="ORF">NITFAB_0005</name>
    <name evidence="9" type="ORF">NTGZN8_130218</name>
</gene>
<dbReference type="Proteomes" id="UP000675882">
    <property type="component" value="Unassembled WGS sequence"/>
</dbReference>
<evidence type="ECO:0000256" key="3">
    <source>
        <dbReference type="ARBA" id="ARBA00022723"/>
    </source>
</evidence>
<feature type="binding site" description="axial binding residue" evidence="6">
    <location>
        <position position="38"/>
    </location>
    <ligand>
        <name>heme c</name>
        <dbReference type="ChEBI" id="CHEBI:61717"/>
    </ligand>
    <ligandPart>
        <name>Fe</name>
        <dbReference type="ChEBI" id="CHEBI:18248"/>
    </ligandPart>
</feature>